<dbReference type="Gene3D" id="3.30.450.20">
    <property type="entry name" value="PAS domain"/>
    <property type="match status" value="1"/>
</dbReference>
<organism evidence="14 15">
    <name type="scientific">Desulfocurvibacter africanus PCS</name>
    <dbReference type="NCBI Taxonomy" id="1262666"/>
    <lineage>
        <taxon>Bacteria</taxon>
        <taxon>Pseudomonadati</taxon>
        <taxon>Thermodesulfobacteriota</taxon>
        <taxon>Desulfovibrionia</taxon>
        <taxon>Desulfovibrionales</taxon>
        <taxon>Desulfovibrionaceae</taxon>
        <taxon>Desulfocurvibacter</taxon>
    </lineage>
</organism>
<evidence type="ECO:0000256" key="2">
    <source>
        <dbReference type="ARBA" id="ARBA00022475"/>
    </source>
</evidence>
<evidence type="ECO:0000313" key="14">
    <source>
        <dbReference type="EMBL" id="EMG36969.1"/>
    </source>
</evidence>
<dbReference type="InterPro" id="IPR004089">
    <property type="entry name" value="MCPsignal_dom"/>
</dbReference>
<dbReference type="GO" id="GO:0007165">
    <property type="term" value="P:signal transduction"/>
    <property type="evidence" value="ECO:0007669"/>
    <property type="project" value="UniProtKB-KW"/>
</dbReference>
<evidence type="ECO:0000256" key="9">
    <source>
        <dbReference type="SAM" id="Coils"/>
    </source>
</evidence>
<reference evidence="14 15" key="1">
    <citation type="journal article" date="2013" name="Genome Announc.">
        <title>Draft Genome Sequence for Desulfovibrio africanus Strain PCS.</title>
        <authorList>
            <person name="Brown S.D."/>
            <person name="Utturkar S.M."/>
            <person name="Arkin A.P."/>
            <person name="Deutschbauer A.M."/>
            <person name="Elias D.A."/>
            <person name="Hazen T.C."/>
            <person name="Chakraborty R."/>
        </authorList>
    </citation>
    <scope>NUCLEOTIDE SEQUENCE [LARGE SCALE GENOMIC DNA]</scope>
    <source>
        <strain evidence="14 15">PCS</strain>
    </source>
</reference>
<evidence type="ECO:0000259" key="12">
    <source>
        <dbReference type="PROSITE" id="PS50111"/>
    </source>
</evidence>
<keyword evidence="5 11" id="KW-1133">Transmembrane helix</keyword>
<feature type="transmembrane region" description="Helical" evidence="11">
    <location>
        <begin position="12"/>
        <end position="30"/>
    </location>
</feature>
<dbReference type="AlphaFoldDB" id="M5PS70"/>
<evidence type="ECO:0000256" key="1">
    <source>
        <dbReference type="ARBA" id="ARBA00004651"/>
    </source>
</evidence>
<evidence type="ECO:0000256" key="7">
    <source>
        <dbReference type="ARBA" id="ARBA00029447"/>
    </source>
</evidence>
<evidence type="ECO:0000256" key="11">
    <source>
        <dbReference type="SAM" id="Phobius"/>
    </source>
</evidence>
<feature type="transmembrane region" description="Helical" evidence="11">
    <location>
        <begin position="204"/>
        <end position="228"/>
    </location>
</feature>
<dbReference type="Pfam" id="PF00672">
    <property type="entry name" value="HAMP"/>
    <property type="match status" value="1"/>
</dbReference>
<dbReference type="Proteomes" id="UP000011922">
    <property type="component" value="Unassembled WGS sequence"/>
</dbReference>
<dbReference type="InterPro" id="IPR033480">
    <property type="entry name" value="sCache_2"/>
</dbReference>
<comment type="similarity">
    <text evidence="7">Belongs to the methyl-accepting chemotaxis (MCP) protein family.</text>
</comment>
<dbReference type="PANTHER" id="PTHR43531">
    <property type="entry name" value="PROTEIN ICFG"/>
    <property type="match status" value="1"/>
</dbReference>
<feature type="domain" description="Methyl-accepting transducer" evidence="12">
    <location>
        <begin position="286"/>
        <end position="501"/>
    </location>
</feature>
<dbReference type="PATRIC" id="fig|1262666.3.peg.2283"/>
<dbReference type="GO" id="GO:0004888">
    <property type="term" value="F:transmembrane signaling receptor activity"/>
    <property type="evidence" value="ECO:0007669"/>
    <property type="project" value="TreeGrafter"/>
</dbReference>
<sequence length="570" mass="61918">MFKRFTIGKRIYLLLLIMTIFISAAILAFLHNTEKTKDLGLTAVGEVMIQSHKDRLQVATHSMALAIGQALRDADTPETQIEIIRWLVDPIRFEEDKSGYYFVYRGTMNVALPPKKELQGKDLGQNKDTNGIRYVHEMHRQAEAGGGFVTYIFAKPGMGDQPKLAYSEMIPGTDMWIGTGVYIDNVESQKATIQGQLDQEIKSFTYIVLAILAVAFLVLVLPLCLFIIRSITTPLKKGVDFAKRLAVGDFTTTLQIDQKDEVGVLAEALNEMVETLKDIVGEVQSASDNVASGSEQLSASSESMSQGATEQAASVEEVSSSMEEMAANIRQNADNAQQTEKIALKAAADAQQGGESVEQTVSAMKEIAAKISIIEEIARQTNLLALNAAIEAARAGEHGRGFAVVAAEVRKLAERSGAAAGEISELSATSVHVAEQAGDMLRKIVPDIRKTAELVQEIAAASREQNSGTEQINRAIQELDKVVQQNAAASEEMASTSEELSSQAEQLQQTMTFFKIGAERSARAARPARQTATLAAPKAKLPARLNAGKTRHKKVTLSLDDASDLEFERF</sequence>
<keyword evidence="4 11" id="KW-0812">Transmembrane</keyword>
<feature type="coiled-coil region" evidence="9">
    <location>
        <begin position="472"/>
        <end position="510"/>
    </location>
</feature>
<dbReference type="SMART" id="SM01049">
    <property type="entry name" value="Cache_2"/>
    <property type="match status" value="1"/>
</dbReference>
<dbReference type="PROSITE" id="PS50885">
    <property type="entry name" value="HAMP"/>
    <property type="match status" value="1"/>
</dbReference>
<accession>M5PS70</accession>
<feature type="region of interest" description="Disordered" evidence="10">
    <location>
        <begin position="291"/>
        <end position="312"/>
    </location>
</feature>
<dbReference type="Gene3D" id="1.10.287.950">
    <property type="entry name" value="Methyl-accepting chemotaxis protein"/>
    <property type="match status" value="1"/>
</dbReference>
<comment type="caution">
    <text evidence="14">The sequence shown here is derived from an EMBL/GenBank/DDBJ whole genome shotgun (WGS) entry which is preliminary data.</text>
</comment>
<dbReference type="SMART" id="SM00283">
    <property type="entry name" value="MA"/>
    <property type="match status" value="1"/>
</dbReference>
<dbReference type="CDD" id="cd06225">
    <property type="entry name" value="HAMP"/>
    <property type="match status" value="1"/>
</dbReference>
<dbReference type="CDD" id="cd11386">
    <property type="entry name" value="MCP_signal"/>
    <property type="match status" value="1"/>
</dbReference>
<keyword evidence="8" id="KW-0807">Transducer</keyword>
<dbReference type="GO" id="GO:0005886">
    <property type="term" value="C:plasma membrane"/>
    <property type="evidence" value="ECO:0007669"/>
    <property type="project" value="UniProtKB-SubCell"/>
</dbReference>
<dbReference type="RefSeq" id="WP_005987166.1">
    <property type="nucleotide sequence ID" value="NZ_AOSV01000023.1"/>
</dbReference>
<dbReference type="PANTHER" id="PTHR43531:SF11">
    <property type="entry name" value="METHYL-ACCEPTING CHEMOTAXIS PROTEIN 3"/>
    <property type="match status" value="1"/>
</dbReference>
<dbReference type="OrthoDB" id="9787709at2"/>
<evidence type="ECO:0000256" key="10">
    <source>
        <dbReference type="SAM" id="MobiDB-lite"/>
    </source>
</evidence>
<keyword evidence="9" id="KW-0175">Coiled coil</keyword>
<evidence type="ECO:0000256" key="6">
    <source>
        <dbReference type="ARBA" id="ARBA00023136"/>
    </source>
</evidence>
<dbReference type="InterPro" id="IPR003660">
    <property type="entry name" value="HAMP_dom"/>
</dbReference>
<dbReference type="FunFam" id="1.10.287.950:FF:000001">
    <property type="entry name" value="Methyl-accepting chemotaxis sensory transducer"/>
    <property type="match status" value="1"/>
</dbReference>
<comment type="subcellular location">
    <subcellularLocation>
        <location evidence="1">Cell membrane</location>
        <topology evidence="1">Multi-pass membrane protein</topology>
    </subcellularLocation>
</comment>
<keyword evidence="6 11" id="KW-0472">Membrane</keyword>
<evidence type="ECO:0000256" key="4">
    <source>
        <dbReference type="ARBA" id="ARBA00022692"/>
    </source>
</evidence>
<evidence type="ECO:0000256" key="8">
    <source>
        <dbReference type="PROSITE-ProRule" id="PRU00284"/>
    </source>
</evidence>
<dbReference type="InterPro" id="IPR051310">
    <property type="entry name" value="MCP_chemotaxis"/>
</dbReference>
<dbReference type="SUPFAM" id="SSF58104">
    <property type="entry name" value="Methyl-accepting chemotaxis protein (MCP) signaling domain"/>
    <property type="match status" value="1"/>
</dbReference>
<protein>
    <submittedName>
        <fullName evidence="14">Methyl-accepting chemotaxis sensory transducer with Cache sensor</fullName>
    </submittedName>
</protein>
<evidence type="ECO:0000256" key="3">
    <source>
        <dbReference type="ARBA" id="ARBA00022500"/>
    </source>
</evidence>
<evidence type="ECO:0000313" key="15">
    <source>
        <dbReference type="Proteomes" id="UP000011922"/>
    </source>
</evidence>
<dbReference type="SMART" id="SM00304">
    <property type="entry name" value="HAMP"/>
    <property type="match status" value="1"/>
</dbReference>
<dbReference type="EMBL" id="AOSV01000023">
    <property type="protein sequence ID" value="EMG36969.1"/>
    <property type="molecule type" value="Genomic_DNA"/>
</dbReference>
<dbReference type="Pfam" id="PF00015">
    <property type="entry name" value="MCPsignal"/>
    <property type="match status" value="1"/>
</dbReference>
<feature type="domain" description="HAMP" evidence="13">
    <location>
        <begin position="229"/>
        <end position="281"/>
    </location>
</feature>
<gene>
    <name evidence="14" type="ORF">PCS_02248</name>
</gene>
<dbReference type="Pfam" id="PF08269">
    <property type="entry name" value="dCache_2"/>
    <property type="match status" value="1"/>
</dbReference>
<keyword evidence="2" id="KW-1003">Cell membrane</keyword>
<name>M5PS70_DESAF</name>
<evidence type="ECO:0000256" key="5">
    <source>
        <dbReference type="ARBA" id="ARBA00022989"/>
    </source>
</evidence>
<dbReference type="GO" id="GO:0006935">
    <property type="term" value="P:chemotaxis"/>
    <property type="evidence" value="ECO:0007669"/>
    <property type="project" value="UniProtKB-KW"/>
</dbReference>
<dbReference type="PROSITE" id="PS50111">
    <property type="entry name" value="CHEMOTAXIS_TRANSDUC_2"/>
    <property type="match status" value="1"/>
</dbReference>
<keyword evidence="3" id="KW-0145">Chemotaxis</keyword>
<evidence type="ECO:0000259" key="13">
    <source>
        <dbReference type="PROSITE" id="PS50885"/>
    </source>
</evidence>
<dbReference type="InterPro" id="IPR004010">
    <property type="entry name" value="Double_Cache_2"/>
</dbReference>
<proteinExistence type="inferred from homology"/>